<keyword evidence="2" id="KW-0472">Membrane</keyword>
<protein>
    <submittedName>
        <fullName evidence="3">Uncharacterized protein</fullName>
    </submittedName>
</protein>
<evidence type="ECO:0000256" key="1">
    <source>
        <dbReference type="SAM" id="MobiDB-lite"/>
    </source>
</evidence>
<keyword evidence="2" id="KW-1133">Transmembrane helix</keyword>
<feature type="region of interest" description="Disordered" evidence="1">
    <location>
        <begin position="302"/>
        <end position="321"/>
    </location>
</feature>
<gene>
    <name evidence="3" type="ORF">GMORB2_5765</name>
</gene>
<evidence type="ECO:0000256" key="2">
    <source>
        <dbReference type="SAM" id="Phobius"/>
    </source>
</evidence>
<feature type="compositionally biased region" description="Polar residues" evidence="1">
    <location>
        <begin position="226"/>
        <end position="244"/>
    </location>
</feature>
<feature type="compositionally biased region" description="Low complexity" evidence="1">
    <location>
        <begin position="11"/>
        <end position="29"/>
    </location>
</feature>
<reference evidence="3" key="1">
    <citation type="submission" date="2020-03" db="EMBL/GenBank/DDBJ databases">
        <title>Site-based positive gene gene selection in Geosmithia morbida across the United States reveals a broad range of putative effectors and factors for local host and environmental adapation.</title>
        <authorList>
            <person name="Onufrak A."/>
            <person name="Murdoch R.W."/>
            <person name="Gazis R."/>
            <person name="Huff M."/>
            <person name="Staton M."/>
            <person name="Klingeman W."/>
            <person name="Hadziabdic D."/>
        </authorList>
    </citation>
    <scope>NUCLEOTIDE SEQUENCE</scope>
    <source>
        <strain evidence="3">1262</strain>
    </source>
</reference>
<comment type="caution">
    <text evidence="3">The sequence shown here is derived from an EMBL/GenBank/DDBJ whole genome shotgun (WGS) entry which is preliminary data.</text>
</comment>
<dbReference type="RefSeq" id="XP_035322701.1">
    <property type="nucleotide sequence ID" value="XM_035467735.1"/>
</dbReference>
<evidence type="ECO:0000313" key="4">
    <source>
        <dbReference type="Proteomes" id="UP000749293"/>
    </source>
</evidence>
<feature type="compositionally biased region" description="Basic and acidic residues" evidence="1">
    <location>
        <begin position="363"/>
        <end position="372"/>
    </location>
</feature>
<evidence type="ECO:0000313" key="3">
    <source>
        <dbReference type="EMBL" id="KAF4124049.1"/>
    </source>
</evidence>
<feature type="compositionally biased region" description="Basic and acidic residues" evidence="1">
    <location>
        <begin position="393"/>
        <end position="420"/>
    </location>
</feature>
<feature type="region of interest" description="Disordered" evidence="1">
    <location>
        <begin position="1"/>
        <end position="29"/>
    </location>
</feature>
<dbReference type="Proteomes" id="UP000749293">
    <property type="component" value="Unassembled WGS sequence"/>
</dbReference>
<keyword evidence="2" id="KW-0812">Transmembrane</keyword>
<proteinExistence type="predicted"/>
<organism evidence="3 4">
    <name type="scientific">Geosmithia morbida</name>
    <dbReference type="NCBI Taxonomy" id="1094350"/>
    <lineage>
        <taxon>Eukaryota</taxon>
        <taxon>Fungi</taxon>
        <taxon>Dikarya</taxon>
        <taxon>Ascomycota</taxon>
        <taxon>Pezizomycotina</taxon>
        <taxon>Sordariomycetes</taxon>
        <taxon>Hypocreomycetidae</taxon>
        <taxon>Hypocreales</taxon>
        <taxon>Bionectriaceae</taxon>
        <taxon>Geosmithia</taxon>
    </lineage>
</organism>
<accession>A0A9P4YZU0</accession>
<dbReference type="EMBL" id="JAANYQ010000005">
    <property type="protein sequence ID" value="KAF4124049.1"/>
    <property type="molecule type" value="Genomic_DNA"/>
</dbReference>
<feature type="region of interest" description="Disordered" evidence="1">
    <location>
        <begin position="219"/>
        <end position="247"/>
    </location>
</feature>
<feature type="transmembrane region" description="Helical" evidence="2">
    <location>
        <begin position="255"/>
        <end position="277"/>
    </location>
</feature>
<feature type="region of interest" description="Disordered" evidence="1">
    <location>
        <begin position="348"/>
        <end position="436"/>
    </location>
</feature>
<sequence>MLAVEVRAGPTSSVTGTSEEEGATSTSSVALTVTAVGTPSNEVTFNSTVNFRQAGDDPARVWTAYSKGSQFWLSWSTSGPDVKLLAVSLVRIMDKDASGLETVRNVSFATPESGAIFTNMSSYGTLINLTSFGSADRKSRRASVADTAVAADDDAPIKYKDVVAVQLDWDGDGDGDGYTGRGSYVSGFFSVVADQERKDVKESLEKTIESYRNYETGMIPPPRAAVSSSGRPSATSTQSINPSVKSGGGGLSTGAIAGIAIGCVVGLAILIPPLIWFSVVRPRRKRGGVLVVVGGRGAGQHLPMLSAKGKISGDRVADEADSPGVYAPVQQQQQQKQKQEGSVATRLVNPAAGGGSSANASPSRDDVVDGRSSRALIHEPAPAAQTRTSVNPRQERAAYSHLVEDGMTEEQIRQLEKEERELDEEIERQRAHGDPR</sequence>
<dbReference type="GeneID" id="55971990"/>
<keyword evidence="4" id="KW-1185">Reference proteome</keyword>
<dbReference type="AlphaFoldDB" id="A0A9P4YZU0"/>
<feature type="compositionally biased region" description="Basic and acidic residues" evidence="1">
    <location>
        <begin position="427"/>
        <end position="436"/>
    </location>
</feature>
<name>A0A9P4YZU0_9HYPO</name>